<evidence type="ECO:0008006" key="5">
    <source>
        <dbReference type="Google" id="ProtNLM"/>
    </source>
</evidence>
<dbReference type="CDD" id="cd01647">
    <property type="entry name" value="RT_LTR"/>
    <property type="match status" value="1"/>
</dbReference>
<sequence>MHHGLLRPFMLTSGLKQVRGKLQLVINYQPLNHFLQDDKFPLPNKQTLFSSLSKAKVFSKFDLKVGFWQLGIHPEDRPETGFCIPNAHYQWKVMPFRLKTAPSMFHKAICRVFDPIMDQALVYIDDILLFSLSEKAHILLLRRFSKIVQDCGIMLFEKKMPSSLAPLEKMLKKDAPSWGTSQTKAIKELKAQLQSLPPLQIPYTGKRILQTNASDRYWGAVILEELNGKRHICGYRSGIFKSSEQHYHSTFKEIPAVMNGIKKSEFHPMGYKFLMEMDMSSFHKILQFKQKQLPPSTAQVGRMVL</sequence>
<dbReference type="PANTHER" id="PTHR33064">
    <property type="entry name" value="POL PROTEIN"/>
    <property type="match status" value="1"/>
</dbReference>
<feature type="domain" description="Reverse transcriptase/retrotransposon-derived protein RNase H-like" evidence="2">
    <location>
        <begin position="178"/>
        <end position="273"/>
    </location>
</feature>
<feature type="domain" description="Reverse transcriptase" evidence="1">
    <location>
        <begin position="21"/>
        <end position="160"/>
    </location>
</feature>
<dbReference type="SUPFAM" id="SSF56672">
    <property type="entry name" value="DNA/RNA polymerases"/>
    <property type="match status" value="1"/>
</dbReference>
<organism evidence="3 4">
    <name type="scientific">Punica granatum</name>
    <name type="common">Pomegranate</name>
    <dbReference type="NCBI Taxonomy" id="22663"/>
    <lineage>
        <taxon>Eukaryota</taxon>
        <taxon>Viridiplantae</taxon>
        <taxon>Streptophyta</taxon>
        <taxon>Embryophyta</taxon>
        <taxon>Tracheophyta</taxon>
        <taxon>Spermatophyta</taxon>
        <taxon>Magnoliopsida</taxon>
        <taxon>eudicotyledons</taxon>
        <taxon>Gunneridae</taxon>
        <taxon>Pentapetalae</taxon>
        <taxon>rosids</taxon>
        <taxon>malvids</taxon>
        <taxon>Myrtales</taxon>
        <taxon>Lythraceae</taxon>
        <taxon>Punica</taxon>
    </lineage>
</organism>
<dbReference type="InterPro" id="IPR041577">
    <property type="entry name" value="RT_RNaseH_2"/>
</dbReference>
<dbReference type="Proteomes" id="UP000233551">
    <property type="component" value="Unassembled WGS sequence"/>
</dbReference>
<keyword evidence="4" id="KW-1185">Reference proteome</keyword>
<evidence type="ECO:0000259" key="2">
    <source>
        <dbReference type="Pfam" id="PF17919"/>
    </source>
</evidence>
<evidence type="ECO:0000259" key="1">
    <source>
        <dbReference type="Pfam" id="PF00078"/>
    </source>
</evidence>
<proteinExistence type="predicted"/>
<dbReference type="Gene3D" id="3.30.70.270">
    <property type="match status" value="1"/>
</dbReference>
<dbReference type="InterPro" id="IPR000477">
    <property type="entry name" value="RT_dom"/>
</dbReference>
<dbReference type="InterPro" id="IPR051320">
    <property type="entry name" value="Viral_Replic_Matur_Polypro"/>
</dbReference>
<dbReference type="InterPro" id="IPR043502">
    <property type="entry name" value="DNA/RNA_pol_sf"/>
</dbReference>
<dbReference type="PANTHER" id="PTHR33064:SF37">
    <property type="entry name" value="RIBONUCLEASE H"/>
    <property type="match status" value="1"/>
</dbReference>
<dbReference type="STRING" id="22663.A0A2I0JXG6"/>
<dbReference type="AlphaFoldDB" id="A0A2I0JXG6"/>
<protein>
    <recommendedName>
        <fullName evidence="5">Reverse transcriptase domain-containing protein</fullName>
    </recommendedName>
</protein>
<gene>
    <name evidence="3" type="ORF">CRG98_019026</name>
</gene>
<reference evidence="3 4" key="1">
    <citation type="submission" date="2017-11" db="EMBL/GenBank/DDBJ databases">
        <title>De-novo sequencing of pomegranate (Punica granatum L.) genome.</title>
        <authorList>
            <person name="Akparov Z."/>
            <person name="Amiraslanov A."/>
            <person name="Hajiyeva S."/>
            <person name="Abbasov M."/>
            <person name="Kaur K."/>
            <person name="Hamwieh A."/>
            <person name="Solovyev V."/>
            <person name="Salamov A."/>
            <person name="Braich B."/>
            <person name="Kosarev P."/>
            <person name="Mahmoud A."/>
            <person name="Hajiyev E."/>
            <person name="Babayeva S."/>
            <person name="Izzatullayeva V."/>
            <person name="Mammadov A."/>
            <person name="Mammadov A."/>
            <person name="Sharifova S."/>
            <person name="Ojaghi J."/>
            <person name="Eynullazada K."/>
            <person name="Bayramov B."/>
            <person name="Abdulazimova A."/>
            <person name="Shahmuradov I."/>
        </authorList>
    </citation>
    <scope>NUCLEOTIDE SEQUENCE [LARGE SCALE GENOMIC DNA]</scope>
    <source>
        <strain evidence="4">cv. AG2017</strain>
        <tissue evidence="3">Leaf</tissue>
    </source>
</reference>
<dbReference type="InterPro" id="IPR043128">
    <property type="entry name" value="Rev_trsase/Diguanyl_cyclase"/>
</dbReference>
<accession>A0A2I0JXG6</accession>
<dbReference type="Pfam" id="PF00078">
    <property type="entry name" value="RVT_1"/>
    <property type="match status" value="1"/>
</dbReference>
<comment type="caution">
    <text evidence="3">The sequence shown here is derived from an EMBL/GenBank/DDBJ whole genome shotgun (WGS) entry which is preliminary data.</text>
</comment>
<dbReference type="Pfam" id="PF17919">
    <property type="entry name" value="RT_RNaseH_2"/>
    <property type="match status" value="1"/>
</dbReference>
<evidence type="ECO:0000313" key="4">
    <source>
        <dbReference type="Proteomes" id="UP000233551"/>
    </source>
</evidence>
<name>A0A2I0JXG6_PUNGR</name>
<evidence type="ECO:0000313" key="3">
    <source>
        <dbReference type="EMBL" id="PKI60550.1"/>
    </source>
</evidence>
<dbReference type="EMBL" id="PGOL01001146">
    <property type="protein sequence ID" value="PKI60550.1"/>
    <property type="molecule type" value="Genomic_DNA"/>
</dbReference>